<keyword evidence="2" id="KW-1185">Reference proteome</keyword>
<organism evidence="1 2">
    <name type="scientific">Cuscuta campestris</name>
    <dbReference type="NCBI Taxonomy" id="132261"/>
    <lineage>
        <taxon>Eukaryota</taxon>
        <taxon>Viridiplantae</taxon>
        <taxon>Streptophyta</taxon>
        <taxon>Embryophyta</taxon>
        <taxon>Tracheophyta</taxon>
        <taxon>Spermatophyta</taxon>
        <taxon>Magnoliopsida</taxon>
        <taxon>eudicotyledons</taxon>
        <taxon>Gunneridae</taxon>
        <taxon>Pentapetalae</taxon>
        <taxon>asterids</taxon>
        <taxon>lamiids</taxon>
        <taxon>Solanales</taxon>
        <taxon>Convolvulaceae</taxon>
        <taxon>Cuscuteae</taxon>
        <taxon>Cuscuta</taxon>
        <taxon>Cuscuta subgen. Grammica</taxon>
        <taxon>Cuscuta sect. Cleistogrammica</taxon>
    </lineage>
</organism>
<gene>
    <name evidence="1" type="ORF">CCAM_LOCUS6511</name>
</gene>
<accession>A0A484KJU2</accession>
<protein>
    <submittedName>
        <fullName evidence="1">Uncharacterized protein</fullName>
    </submittedName>
</protein>
<dbReference type="Proteomes" id="UP000595140">
    <property type="component" value="Unassembled WGS sequence"/>
</dbReference>
<dbReference type="AlphaFoldDB" id="A0A484KJU2"/>
<evidence type="ECO:0000313" key="1">
    <source>
        <dbReference type="EMBL" id="VFQ64735.1"/>
    </source>
</evidence>
<dbReference type="EMBL" id="OOIL02000426">
    <property type="protein sequence ID" value="VFQ64735.1"/>
    <property type="molecule type" value="Genomic_DNA"/>
</dbReference>
<name>A0A484KJU2_9ASTE</name>
<proteinExistence type="predicted"/>
<sequence length="70" mass="7370">MLRLRLSITYKNQLHLFLCLSEALCTPGGSDLGSGGASETLVQTPTGSRSSKMTGGGPLIIILCGLFWLS</sequence>
<evidence type="ECO:0000313" key="2">
    <source>
        <dbReference type="Proteomes" id="UP000595140"/>
    </source>
</evidence>
<reference evidence="1 2" key="1">
    <citation type="submission" date="2018-04" db="EMBL/GenBank/DDBJ databases">
        <authorList>
            <person name="Vogel A."/>
        </authorList>
    </citation>
    <scope>NUCLEOTIDE SEQUENCE [LARGE SCALE GENOMIC DNA]</scope>
</reference>